<dbReference type="InterPro" id="IPR035896">
    <property type="entry name" value="AN1-like_Znf"/>
</dbReference>
<evidence type="ECO:0000313" key="8">
    <source>
        <dbReference type="Proteomes" id="UP000019462"/>
    </source>
</evidence>
<comment type="caution">
    <text evidence="7">The sequence shown here is derived from an EMBL/GenBank/DDBJ whole genome shotgun (WGS) entry which is preliminary data.</text>
</comment>
<dbReference type="Pfam" id="PF01428">
    <property type="entry name" value="zf-AN1"/>
    <property type="match status" value="1"/>
</dbReference>
<dbReference type="PANTHER" id="PTHR14677:SF40">
    <property type="entry name" value="CDC48-ASSOCIATED UBIQUITIN-LIKE_ZINC FINGER PROTEIN 1"/>
    <property type="match status" value="1"/>
</dbReference>
<evidence type="ECO:0000256" key="1">
    <source>
        <dbReference type="ARBA" id="ARBA00022723"/>
    </source>
</evidence>
<dbReference type="AlphaFoldDB" id="W3VEK7"/>
<keyword evidence="2 4" id="KW-0863">Zinc-finger</keyword>
<keyword evidence="3" id="KW-0862">Zinc</keyword>
<gene>
    <name evidence="7" type="ORF">PaG_05979</name>
</gene>
<evidence type="ECO:0000256" key="3">
    <source>
        <dbReference type="ARBA" id="ARBA00022833"/>
    </source>
</evidence>
<evidence type="ECO:0000256" key="2">
    <source>
        <dbReference type="ARBA" id="ARBA00022771"/>
    </source>
</evidence>
<evidence type="ECO:0000259" key="6">
    <source>
        <dbReference type="PROSITE" id="PS51039"/>
    </source>
</evidence>
<dbReference type="GO" id="GO:0008270">
    <property type="term" value="F:zinc ion binding"/>
    <property type="evidence" value="ECO:0007669"/>
    <property type="project" value="UniProtKB-KW"/>
</dbReference>
<dbReference type="EMBL" id="AWNI01000039">
    <property type="protein sequence ID" value="ETS59989.1"/>
    <property type="molecule type" value="Genomic_DNA"/>
</dbReference>
<feature type="domain" description="AN1-type" evidence="6">
    <location>
        <begin position="86"/>
        <end position="134"/>
    </location>
</feature>
<keyword evidence="1" id="KW-0479">Metal-binding</keyword>
<evidence type="ECO:0000256" key="4">
    <source>
        <dbReference type="PROSITE-ProRule" id="PRU00449"/>
    </source>
</evidence>
<keyword evidence="8" id="KW-1185">Reference proteome</keyword>
<dbReference type="Proteomes" id="UP000019462">
    <property type="component" value="Unassembled WGS sequence"/>
</dbReference>
<reference evidence="7 8" key="1">
    <citation type="journal article" date="2014" name="Genome Announc.">
        <title>Genome sequence of the basidiomycetous fungus Pseudozyma aphidis DSM70725, an efficient producer of biosurfactant mannosylerythritol lipids.</title>
        <authorList>
            <person name="Lorenz S."/>
            <person name="Guenther M."/>
            <person name="Grumaz C."/>
            <person name="Rupp S."/>
            <person name="Zibek S."/>
            <person name="Sohn K."/>
        </authorList>
    </citation>
    <scope>NUCLEOTIDE SEQUENCE [LARGE SCALE GENOMIC DNA]</scope>
    <source>
        <strain evidence="8">ATCC 32657 / CBS 517.83 / DSM 70725 / JCM 10318 / NBRC 10182 / NRRL Y-7954 / St-0401</strain>
    </source>
</reference>
<dbReference type="GO" id="GO:0005737">
    <property type="term" value="C:cytoplasm"/>
    <property type="evidence" value="ECO:0007669"/>
    <property type="project" value="TreeGrafter"/>
</dbReference>
<evidence type="ECO:0000313" key="7">
    <source>
        <dbReference type="EMBL" id="ETS59989.1"/>
    </source>
</evidence>
<dbReference type="HOGENOM" id="CLU_1098890_0_0_1"/>
<protein>
    <recommendedName>
        <fullName evidence="6">AN1-type domain-containing protein</fullName>
    </recommendedName>
</protein>
<dbReference type="PANTHER" id="PTHR14677">
    <property type="entry name" value="ARSENITE INDUCUBLE RNA ASSOCIATED PROTEIN AIP-1-RELATED"/>
    <property type="match status" value="1"/>
</dbReference>
<dbReference type="InterPro" id="IPR000058">
    <property type="entry name" value="Znf_AN1"/>
</dbReference>
<accession>W3VEK7</accession>
<dbReference type="OrthoDB" id="431929at2759"/>
<dbReference type="SMART" id="SM00154">
    <property type="entry name" value="ZnF_AN1"/>
    <property type="match status" value="2"/>
</dbReference>
<dbReference type="Gene3D" id="4.10.1110.10">
    <property type="entry name" value="AN1-like Zinc finger"/>
    <property type="match status" value="2"/>
</dbReference>
<proteinExistence type="predicted"/>
<dbReference type="SUPFAM" id="SSF118310">
    <property type="entry name" value="AN1-like Zinc finger"/>
    <property type="match status" value="2"/>
</dbReference>
<evidence type="ECO:0000256" key="5">
    <source>
        <dbReference type="SAM" id="MobiDB-lite"/>
    </source>
</evidence>
<dbReference type="PROSITE" id="PS51039">
    <property type="entry name" value="ZF_AN1"/>
    <property type="match status" value="1"/>
</dbReference>
<organism evidence="7 8">
    <name type="scientific">Moesziomyces aphidis</name>
    <name type="common">Pseudozyma aphidis</name>
    <dbReference type="NCBI Taxonomy" id="84754"/>
    <lineage>
        <taxon>Eukaryota</taxon>
        <taxon>Fungi</taxon>
        <taxon>Dikarya</taxon>
        <taxon>Basidiomycota</taxon>
        <taxon>Ustilaginomycotina</taxon>
        <taxon>Ustilaginomycetes</taxon>
        <taxon>Ustilaginales</taxon>
        <taxon>Ustilaginaceae</taxon>
        <taxon>Moesziomyces</taxon>
    </lineage>
</organism>
<name>W3VEK7_MOEAP</name>
<feature type="region of interest" description="Disordered" evidence="5">
    <location>
        <begin position="170"/>
        <end position="190"/>
    </location>
</feature>
<sequence length="253" mass="27230">MTAPTHLLGQIRVDPASCLNPDVAIVSSKAIDASDIGLEFQPSIPGRRYFENWVEHSHSDIDGARSGHGLLAVNIACSDSEIPPIMETGEHCALETCGRLSFLPVPCPLCIITFCESHFLPDQHACAKAQSTVLSDDELLRRIATSGSSGRLPCQKQGCKKLSFEVQAPHSQSRTAASDPGLPSSPQRTFKHAAPRCDRCKGLFCATHRSAISHGCTAPAPLTEGQRKLQAIEDRKKKAAALIAKNFPNRGKT</sequence>